<evidence type="ECO:0000313" key="1">
    <source>
        <dbReference type="EMBL" id="SIR20709.1"/>
    </source>
</evidence>
<dbReference type="PANTHER" id="PTHR35610:SF3">
    <property type="entry name" value="PROTEASOME ASSEMBLY CHAPERONE FAMILY PROTEIN"/>
    <property type="match status" value="1"/>
</dbReference>
<dbReference type="OrthoDB" id="165933at2157"/>
<dbReference type="Gene3D" id="3.40.50.10900">
    <property type="entry name" value="PAC-like subunit"/>
    <property type="match status" value="1"/>
</dbReference>
<evidence type="ECO:0000313" key="2">
    <source>
        <dbReference type="Proteomes" id="UP000186914"/>
    </source>
</evidence>
<dbReference type="Proteomes" id="UP000186914">
    <property type="component" value="Unassembled WGS sequence"/>
</dbReference>
<reference evidence="2" key="1">
    <citation type="submission" date="2017-01" db="EMBL/GenBank/DDBJ databases">
        <authorList>
            <person name="Varghese N."/>
            <person name="Submissions S."/>
        </authorList>
    </citation>
    <scope>NUCLEOTIDE SEQUENCE [LARGE SCALE GENOMIC DNA]</scope>
    <source>
        <strain evidence="2">CGMCC 1.7737</strain>
    </source>
</reference>
<gene>
    <name evidence="1" type="ORF">SAMN05421858_1827</name>
</gene>
<dbReference type="InterPro" id="IPR019151">
    <property type="entry name" value="Proteasome_assmbl_chaperone_2"/>
</dbReference>
<dbReference type="SUPFAM" id="SSF159659">
    <property type="entry name" value="Cgl1923-like"/>
    <property type="match status" value="1"/>
</dbReference>
<evidence type="ECO:0008006" key="3">
    <source>
        <dbReference type="Google" id="ProtNLM"/>
    </source>
</evidence>
<keyword evidence="2" id="KW-1185">Reference proteome</keyword>
<accession>A0A1N6Z1R4</accession>
<organism evidence="1 2">
    <name type="scientific">Haladaptatus litoreus</name>
    <dbReference type="NCBI Taxonomy" id="553468"/>
    <lineage>
        <taxon>Archaea</taxon>
        <taxon>Methanobacteriati</taxon>
        <taxon>Methanobacteriota</taxon>
        <taxon>Stenosarchaea group</taxon>
        <taxon>Halobacteria</taxon>
        <taxon>Halobacteriales</taxon>
        <taxon>Haladaptataceae</taxon>
        <taxon>Haladaptatus</taxon>
    </lineage>
</organism>
<dbReference type="RefSeq" id="WP_076429773.1">
    <property type="nucleotide sequence ID" value="NZ_FTNO01000001.1"/>
</dbReference>
<dbReference type="EMBL" id="FTNO01000001">
    <property type="protein sequence ID" value="SIR20709.1"/>
    <property type="molecule type" value="Genomic_DNA"/>
</dbReference>
<dbReference type="InterPro" id="IPR038389">
    <property type="entry name" value="PSMG2_sf"/>
</dbReference>
<dbReference type="Pfam" id="PF09754">
    <property type="entry name" value="PAC2"/>
    <property type="match status" value="1"/>
</dbReference>
<dbReference type="AlphaFoldDB" id="A0A1N6Z1R4"/>
<sequence length="248" mass="27147">MSWESHPPSASFEITADEEPNETLLVGLSEFGLAGLTAVEYLVEHLSLEETGHVTAEQLPTITPFENGKPRHHTRLFSRPDLDVTVLVGELFVPVWAAGSFANAILDWTGDNGVEEIAVLSGVPVPHGPDEHRVFYIATEDYRQNRLAGTDVPGMGRGFLDGVNATLVRRGMDTHLEAGVFVTPVHAQTPDVEAALRLTETIADVYDLSVDTGPLEAFAEEVGEYYAELAARVESARESDRPDDRMYM</sequence>
<proteinExistence type="predicted"/>
<name>A0A1N6Z1R4_9EURY</name>
<protein>
    <recommendedName>
        <fullName evidence="3">PAC2 family protein</fullName>
    </recommendedName>
</protein>
<dbReference type="PANTHER" id="PTHR35610">
    <property type="entry name" value="3-ISOPROPYLMALATE DEHYDRATASE-RELATED"/>
    <property type="match status" value="1"/>
</dbReference>